<accession>A0A0A0EGP8</accession>
<feature type="region of interest" description="Disordered" evidence="1">
    <location>
        <begin position="1"/>
        <end position="128"/>
    </location>
</feature>
<evidence type="ECO:0000256" key="1">
    <source>
        <dbReference type="SAM" id="MobiDB-lite"/>
    </source>
</evidence>
<reference evidence="3 4" key="1">
    <citation type="journal article" date="2015" name="Antonie Van Leeuwenhoek">
        <title>Pseudooceanicola atlanticus gen. nov. sp. nov., isolated from surface seawater of the Atlantic Ocean and reclassification of Oceanicola batsensis, Oceanicola marinus, Oceanicola nitratireducens, Oceanicola nanhaiensis, Oceanicola antarcticus and Oceanicola flagellatus, as Pseudooceanicola batsensis comb. nov., Pseudooceanicola marinus comb. nov., Pseudooceanicola nitratireducens comb. nov., Pseudooceanicola nanhaiensis comb. nov., Pseudooceanicola antarcticus comb. nov., and Pseudooceanicola flagellatus comb. nov.</title>
        <authorList>
            <person name="Lai Q."/>
            <person name="Li G."/>
            <person name="Liu X."/>
            <person name="Du Y."/>
            <person name="Sun F."/>
            <person name="Shao Z."/>
        </authorList>
    </citation>
    <scope>NUCLEOTIDE SEQUENCE [LARGE SCALE GENOMIC DNA]</scope>
    <source>
        <strain evidence="3 4">22II-s11g</strain>
    </source>
</reference>
<protein>
    <submittedName>
        <fullName evidence="3">Capsule biosynthesis protein</fullName>
    </submittedName>
</protein>
<feature type="region of interest" description="Disordered" evidence="1">
    <location>
        <begin position="398"/>
        <end position="417"/>
    </location>
</feature>
<feature type="compositionally biased region" description="Low complexity" evidence="1">
    <location>
        <begin position="34"/>
        <end position="48"/>
    </location>
</feature>
<dbReference type="PANTHER" id="PTHR32309:SF13">
    <property type="entry name" value="FERRIC ENTEROBACTIN TRANSPORT PROTEIN FEPE"/>
    <property type="match status" value="1"/>
</dbReference>
<gene>
    <name evidence="3" type="ORF">ATO9_06045</name>
</gene>
<feature type="transmembrane region" description="Helical" evidence="2">
    <location>
        <begin position="239"/>
        <end position="262"/>
    </location>
</feature>
<evidence type="ECO:0000313" key="3">
    <source>
        <dbReference type="EMBL" id="KGM49579.1"/>
    </source>
</evidence>
<keyword evidence="2" id="KW-1133">Transmembrane helix</keyword>
<dbReference type="GO" id="GO:0004713">
    <property type="term" value="F:protein tyrosine kinase activity"/>
    <property type="evidence" value="ECO:0007669"/>
    <property type="project" value="TreeGrafter"/>
</dbReference>
<dbReference type="InterPro" id="IPR050445">
    <property type="entry name" value="Bact_polysacc_biosynth/exp"/>
</dbReference>
<evidence type="ECO:0000313" key="4">
    <source>
        <dbReference type="Proteomes" id="UP000030004"/>
    </source>
</evidence>
<sequence>MTTKPKAKKFRIRRNSVDEQPQTAARPETDQDDTAQAAPAQTAPSASDVARRRAAALAALKAQQGEQAGTRRPARPEEAPKGTDVAARGKAPAPAPDQDQPRDGDVASAGEVQSETDIDAIRQEGLTGRQLRMARRVAQKHGLAPTSDFDAVRQLRSRGIDPFKPTNMLELVVPGSKDGGDKGDAGDAKLPAKTKPNLPKTMPLGDAQLPSTEVSPAQRRAQEIMSIQRDIARRRRRRLFLLFTRLSFFVFAPTILAGYYFFVVATPMYSSKSEFLILQADSTGGTGLGGLLQGTQFATNQDAIAVQSYLESKDAMVRLDQDIGFKDHFSQPWIDPIQRLVENPSNEEAYKVYQKYVKIGYDPTEGVIRMEVSAADPQIAADYSDRLIHYAEERVDELSRRKREDSMKSARESLASAKAERREAQEALVRLQESNFIDPEAFIASLRSQINNYEIQLQEKQLQLQALIDNRRPNQARVDGARGDIRRLEALLDDLNAKMSDATSGEASLAEKAARVQMAQADLATADLFLQSAITNEKQTEMEANRQVRYLTTSVNPVAAEDPSYPRKFENTVLAFLILSGIYLMFSLTASILREQVSS</sequence>
<dbReference type="PANTHER" id="PTHR32309">
    <property type="entry name" value="TYROSINE-PROTEIN KINASE"/>
    <property type="match status" value="1"/>
</dbReference>
<keyword evidence="2" id="KW-0812">Transmembrane</keyword>
<dbReference type="STRING" id="1461694.ATO9_06045"/>
<keyword evidence="2" id="KW-0472">Membrane</keyword>
<dbReference type="EMBL" id="AQQX01000002">
    <property type="protein sequence ID" value="KGM49579.1"/>
    <property type="molecule type" value="Genomic_DNA"/>
</dbReference>
<dbReference type="eggNOG" id="COG3524">
    <property type="taxonomic scope" value="Bacteria"/>
</dbReference>
<dbReference type="AlphaFoldDB" id="A0A0A0EGP8"/>
<dbReference type="GO" id="GO:0005886">
    <property type="term" value="C:plasma membrane"/>
    <property type="evidence" value="ECO:0007669"/>
    <property type="project" value="TreeGrafter"/>
</dbReference>
<keyword evidence="4" id="KW-1185">Reference proteome</keyword>
<dbReference type="OrthoDB" id="7810642at2"/>
<feature type="compositionally biased region" description="Basic and acidic residues" evidence="1">
    <location>
        <begin position="178"/>
        <end position="187"/>
    </location>
</feature>
<name>A0A0A0EGP8_9RHOB</name>
<organism evidence="3 4">
    <name type="scientific">Pseudooceanicola atlanticus</name>
    <dbReference type="NCBI Taxonomy" id="1461694"/>
    <lineage>
        <taxon>Bacteria</taxon>
        <taxon>Pseudomonadati</taxon>
        <taxon>Pseudomonadota</taxon>
        <taxon>Alphaproteobacteria</taxon>
        <taxon>Rhodobacterales</taxon>
        <taxon>Paracoccaceae</taxon>
        <taxon>Pseudooceanicola</taxon>
    </lineage>
</organism>
<feature type="region of interest" description="Disordered" evidence="1">
    <location>
        <begin position="173"/>
        <end position="217"/>
    </location>
</feature>
<feature type="compositionally biased region" description="Basic residues" evidence="1">
    <location>
        <begin position="1"/>
        <end position="14"/>
    </location>
</feature>
<dbReference type="Proteomes" id="UP000030004">
    <property type="component" value="Unassembled WGS sequence"/>
</dbReference>
<evidence type="ECO:0000256" key="2">
    <source>
        <dbReference type="SAM" id="Phobius"/>
    </source>
</evidence>
<feature type="compositionally biased region" description="Basic and acidic residues" evidence="1">
    <location>
        <begin position="398"/>
        <end position="411"/>
    </location>
</feature>
<proteinExistence type="predicted"/>
<dbReference type="RefSeq" id="WP_043746673.1">
    <property type="nucleotide sequence ID" value="NZ_AQQX01000002.1"/>
</dbReference>
<comment type="caution">
    <text evidence="3">The sequence shown here is derived from an EMBL/GenBank/DDBJ whole genome shotgun (WGS) entry which is preliminary data.</text>
</comment>
<feature type="transmembrane region" description="Helical" evidence="2">
    <location>
        <begin position="573"/>
        <end position="593"/>
    </location>
</feature>